<organism evidence="1 2">
    <name type="scientific">Candidozyma auris</name>
    <name type="common">Yeast</name>
    <name type="synonym">Candida auris</name>
    <dbReference type="NCBI Taxonomy" id="498019"/>
    <lineage>
        <taxon>Eukaryota</taxon>
        <taxon>Fungi</taxon>
        <taxon>Dikarya</taxon>
        <taxon>Ascomycota</taxon>
        <taxon>Saccharomycotina</taxon>
        <taxon>Pichiomycetes</taxon>
        <taxon>Metschnikowiaceae</taxon>
        <taxon>Candidozyma</taxon>
    </lineage>
</organism>
<dbReference type="Proteomes" id="UP000037122">
    <property type="component" value="Unassembled WGS sequence"/>
</dbReference>
<dbReference type="EMBL" id="LGST01000063">
    <property type="protein sequence ID" value="KND95922.1"/>
    <property type="molecule type" value="Genomic_DNA"/>
</dbReference>
<protein>
    <submittedName>
        <fullName evidence="1">Uncharacterized protein</fullName>
    </submittedName>
</protein>
<evidence type="ECO:0000313" key="1">
    <source>
        <dbReference type="EMBL" id="KND95922.1"/>
    </source>
</evidence>
<name>A0A0L0NP40_CANAR</name>
<evidence type="ECO:0000313" key="2">
    <source>
        <dbReference type="Proteomes" id="UP000037122"/>
    </source>
</evidence>
<sequence>MLQVAPCMPKEVYQKKKERKKIIKGLNAIDPSHL</sequence>
<accession>A0A0L0NP40</accession>
<dbReference type="AlphaFoldDB" id="A0A0L0NP40"/>
<gene>
    <name evidence="1" type="ORF">QG37_07734</name>
</gene>
<proteinExistence type="predicted"/>
<comment type="caution">
    <text evidence="1">The sequence shown here is derived from an EMBL/GenBank/DDBJ whole genome shotgun (WGS) entry which is preliminary data.</text>
</comment>
<reference evidence="2" key="1">
    <citation type="journal article" date="2015" name="BMC Genomics">
        <title>Draft genome of a commonly misdiagnosed multidrug resistant pathogen Candida auris.</title>
        <authorList>
            <person name="Chatterjee S."/>
            <person name="Alampalli S.V."/>
            <person name="Nageshan R.K."/>
            <person name="Chettiar S.T."/>
            <person name="Joshi S."/>
            <person name="Tatu U.S."/>
        </authorList>
    </citation>
    <scope>NUCLEOTIDE SEQUENCE [LARGE SCALE GENOMIC DNA]</scope>
    <source>
        <strain evidence="2">6684</strain>
    </source>
</reference>